<keyword evidence="4" id="KW-1185">Reference proteome</keyword>
<feature type="region of interest" description="Disordered" evidence="1">
    <location>
        <begin position="82"/>
        <end position="105"/>
    </location>
</feature>
<organism evidence="3 4">
    <name type="scientific">Wenxinia marina DSM 24838</name>
    <dbReference type="NCBI Taxonomy" id="1123501"/>
    <lineage>
        <taxon>Bacteria</taxon>
        <taxon>Pseudomonadati</taxon>
        <taxon>Pseudomonadota</taxon>
        <taxon>Alphaproteobacteria</taxon>
        <taxon>Rhodobacterales</taxon>
        <taxon>Roseobacteraceae</taxon>
        <taxon>Wenxinia</taxon>
    </lineage>
</organism>
<comment type="caution">
    <text evidence="3">The sequence shown here is derived from an EMBL/GenBank/DDBJ whole genome shotgun (WGS) entry which is preliminary data.</text>
</comment>
<gene>
    <name evidence="3" type="ORF">Wenmar_03060</name>
</gene>
<name>A0A0D0QBS8_9RHOB</name>
<evidence type="ECO:0000313" key="3">
    <source>
        <dbReference type="EMBL" id="KIQ68413.1"/>
    </source>
</evidence>
<evidence type="ECO:0000313" key="4">
    <source>
        <dbReference type="Proteomes" id="UP000035100"/>
    </source>
</evidence>
<dbReference type="AlphaFoldDB" id="A0A0D0QBS8"/>
<evidence type="ECO:0000256" key="2">
    <source>
        <dbReference type="SAM" id="Phobius"/>
    </source>
</evidence>
<accession>A0A0D0QBS8</accession>
<proteinExistence type="predicted"/>
<keyword evidence="2" id="KW-0472">Membrane</keyword>
<evidence type="ECO:0000256" key="1">
    <source>
        <dbReference type="SAM" id="MobiDB-lite"/>
    </source>
</evidence>
<reference evidence="3 4" key="1">
    <citation type="submission" date="2013-01" db="EMBL/GenBank/DDBJ databases">
        <authorList>
            <person name="Fiebig A."/>
            <person name="Goeker M."/>
            <person name="Klenk H.-P.P."/>
        </authorList>
    </citation>
    <scope>NUCLEOTIDE SEQUENCE [LARGE SCALE GENOMIC DNA]</scope>
    <source>
        <strain evidence="3 4">DSM 24838</strain>
    </source>
</reference>
<dbReference type="EMBL" id="AONG01000014">
    <property type="protein sequence ID" value="KIQ68413.1"/>
    <property type="molecule type" value="Genomic_DNA"/>
</dbReference>
<sequence>MKHAAALLAVLAVIILSVTFYARGYPGALGLGLIAIGAAAIFAGLNTPMRDEEDVAEEEVRPIRAMARFDGNAAPRRARMRRLDMMSRRRAAQERARGQPRRESA</sequence>
<keyword evidence="2" id="KW-0812">Transmembrane</keyword>
<dbReference type="RefSeq" id="WP_018301851.1">
    <property type="nucleotide sequence ID" value="NZ_KB902279.1"/>
</dbReference>
<dbReference type="Proteomes" id="UP000035100">
    <property type="component" value="Unassembled WGS sequence"/>
</dbReference>
<protein>
    <submittedName>
        <fullName evidence="3">Uncharacterized protein</fullName>
    </submittedName>
</protein>
<dbReference type="STRING" id="1123501.Wenmar_03060"/>
<keyword evidence="2" id="KW-1133">Transmembrane helix</keyword>
<feature type="transmembrane region" description="Helical" evidence="2">
    <location>
        <begin position="27"/>
        <end position="45"/>
    </location>
</feature>